<feature type="compositionally biased region" description="Basic and acidic residues" evidence="1">
    <location>
        <begin position="249"/>
        <end position="259"/>
    </location>
</feature>
<evidence type="ECO:0000313" key="2">
    <source>
        <dbReference type="EMBL" id="GAV07986.1"/>
    </source>
</evidence>
<evidence type="ECO:0000256" key="1">
    <source>
        <dbReference type="SAM" id="MobiDB-lite"/>
    </source>
</evidence>
<evidence type="ECO:0000313" key="3">
    <source>
        <dbReference type="Proteomes" id="UP000186922"/>
    </source>
</evidence>
<dbReference type="Proteomes" id="UP000186922">
    <property type="component" value="Unassembled WGS sequence"/>
</dbReference>
<feature type="compositionally biased region" description="Basic and acidic residues" evidence="1">
    <location>
        <begin position="116"/>
        <end position="125"/>
    </location>
</feature>
<gene>
    <name evidence="2" type="primary">RvY_17753-1</name>
    <name evidence="2" type="synonym">RvY_17753.1</name>
    <name evidence="2" type="ORF">RvY_17753</name>
</gene>
<feature type="compositionally biased region" description="Basic and acidic residues" evidence="1">
    <location>
        <begin position="231"/>
        <end position="242"/>
    </location>
</feature>
<proteinExistence type="predicted"/>
<feature type="region of interest" description="Disordered" evidence="1">
    <location>
        <begin position="109"/>
        <end position="138"/>
    </location>
</feature>
<comment type="caution">
    <text evidence="2">The sequence shown here is derived from an EMBL/GenBank/DDBJ whole genome shotgun (WGS) entry which is preliminary data.</text>
</comment>
<name>A0A1D1W3W9_RAMVA</name>
<feature type="region of interest" description="Disordered" evidence="1">
    <location>
        <begin position="194"/>
        <end position="273"/>
    </location>
</feature>
<keyword evidence="3" id="KW-1185">Reference proteome</keyword>
<sequence>MTSIGRRTDKIKAGKGCTEISSEVVAVVWSFNVENLGVVRSMSNEEGSRKRKSIFLQTICAKCNFSIATVGRPDVKIDLGSIGSPRKPFDRRRLAVNCLANVTPAKPVFGANSGRGDADGRSDRHNRGRGGGGHRGANLDEMVADTEKVDVVAASNEEVDMVMVDNSEVTPDIREEDGLRMTTAPSTCQARLKSSLVLPDSEGKPKSTKRTVATDIQEPTISAWNPPSNKDQPERQTEHSEANRTWTRTNEHLDEEGRKLPHFPAIGDKRDSVEEPLELRWTGGSIEQAAIL</sequence>
<reference evidence="2 3" key="1">
    <citation type="journal article" date="2016" name="Nat. Commun.">
        <title>Extremotolerant tardigrade genome and improved radiotolerance of human cultured cells by tardigrade-unique protein.</title>
        <authorList>
            <person name="Hashimoto T."/>
            <person name="Horikawa D.D."/>
            <person name="Saito Y."/>
            <person name="Kuwahara H."/>
            <person name="Kozuka-Hata H."/>
            <person name="Shin-I T."/>
            <person name="Minakuchi Y."/>
            <person name="Ohishi K."/>
            <person name="Motoyama A."/>
            <person name="Aizu T."/>
            <person name="Enomoto A."/>
            <person name="Kondo K."/>
            <person name="Tanaka S."/>
            <person name="Hara Y."/>
            <person name="Koshikawa S."/>
            <person name="Sagara H."/>
            <person name="Miura T."/>
            <person name="Yokobori S."/>
            <person name="Miyagawa K."/>
            <person name="Suzuki Y."/>
            <person name="Kubo T."/>
            <person name="Oyama M."/>
            <person name="Kohara Y."/>
            <person name="Fujiyama A."/>
            <person name="Arakawa K."/>
            <person name="Katayama T."/>
            <person name="Toyoda A."/>
            <person name="Kunieda T."/>
        </authorList>
    </citation>
    <scope>NUCLEOTIDE SEQUENCE [LARGE SCALE GENOMIC DNA]</scope>
    <source>
        <strain evidence="2 3">YOKOZUNA-1</strain>
    </source>
</reference>
<accession>A0A1D1W3W9</accession>
<dbReference type="AlphaFoldDB" id="A0A1D1W3W9"/>
<protein>
    <submittedName>
        <fullName evidence="2">Uncharacterized protein</fullName>
    </submittedName>
</protein>
<dbReference type="EMBL" id="BDGG01000016">
    <property type="protein sequence ID" value="GAV07986.1"/>
    <property type="molecule type" value="Genomic_DNA"/>
</dbReference>
<feature type="compositionally biased region" description="Polar residues" evidence="1">
    <location>
        <begin position="217"/>
        <end position="230"/>
    </location>
</feature>
<organism evidence="2 3">
    <name type="scientific">Ramazzottius varieornatus</name>
    <name type="common">Water bear</name>
    <name type="synonym">Tardigrade</name>
    <dbReference type="NCBI Taxonomy" id="947166"/>
    <lineage>
        <taxon>Eukaryota</taxon>
        <taxon>Metazoa</taxon>
        <taxon>Ecdysozoa</taxon>
        <taxon>Tardigrada</taxon>
        <taxon>Eutardigrada</taxon>
        <taxon>Parachela</taxon>
        <taxon>Hypsibioidea</taxon>
        <taxon>Ramazzottiidae</taxon>
        <taxon>Ramazzottius</taxon>
    </lineage>
</organism>